<protein>
    <submittedName>
        <fullName evidence="1">Uncharacterized protein</fullName>
    </submittedName>
</protein>
<proteinExistence type="predicted"/>
<sequence>MESGGQFGEAFSGLSPLCTVGAAEFVPPASGSTALLPTVTEFDVFSSPLPDVAAGDVVQAVSCFWPDGAVDWAEAALTPITATKIAAATRVIFGLQRLKMACSEQNVLLQRWFRLAFMRRRGD</sequence>
<keyword evidence="2" id="KW-1185">Reference proteome</keyword>
<name>A0A0R3MSW5_9BRAD</name>
<dbReference type="Proteomes" id="UP000052023">
    <property type="component" value="Unassembled WGS sequence"/>
</dbReference>
<evidence type="ECO:0000313" key="2">
    <source>
        <dbReference type="Proteomes" id="UP000052023"/>
    </source>
</evidence>
<organism evidence="1 2">
    <name type="scientific">Bradyrhizobium retamae</name>
    <dbReference type="NCBI Taxonomy" id="1300035"/>
    <lineage>
        <taxon>Bacteria</taxon>
        <taxon>Pseudomonadati</taxon>
        <taxon>Pseudomonadota</taxon>
        <taxon>Alphaproteobacteria</taxon>
        <taxon>Hyphomicrobiales</taxon>
        <taxon>Nitrobacteraceae</taxon>
        <taxon>Bradyrhizobium</taxon>
    </lineage>
</organism>
<dbReference type="AlphaFoldDB" id="A0A0R3MSW5"/>
<accession>A0A0R3MSW5</accession>
<dbReference type="EMBL" id="LLYA01000175">
    <property type="protein sequence ID" value="KRR20877.1"/>
    <property type="molecule type" value="Genomic_DNA"/>
</dbReference>
<comment type="caution">
    <text evidence="1">The sequence shown here is derived from an EMBL/GenBank/DDBJ whole genome shotgun (WGS) entry which is preliminary data.</text>
</comment>
<gene>
    <name evidence="1" type="ORF">CQ13_31665</name>
</gene>
<reference evidence="1 2" key="1">
    <citation type="submission" date="2014-03" db="EMBL/GenBank/DDBJ databases">
        <title>Bradyrhizobium valentinum sp. nov., isolated from effective nodules of Lupinus mariae-josephae, a lupine endemic of basic-lime soils in Eastern Spain.</title>
        <authorList>
            <person name="Duran D."/>
            <person name="Rey L."/>
            <person name="Navarro A."/>
            <person name="Busquets A."/>
            <person name="Imperial J."/>
            <person name="Ruiz-Argueso T."/>
        </authorList>
    </citation>
    <scope>NUCLEOTIDE SEQUENCE [LARGE SCALE GENOMIC DNA]</scope>
    <source>
        <strain evidence="1 2">Ro19</strain>
    </source>
</reference>
<evidence type="ECO:0000313" key="1">
    <source>
        <dbReference type="EMBL" id="KRR20877.1"/>
    </source>
</evidence>